<comment type="similarity">
    <text evidence="2">Belongs to the ISN1 family.</text>
</comment>
<dbReference type="InterPro" id="IPR009453">
    <property type="entry name" value="ISN1"/>
</dbReference>
<dbReference type="GO" id="GO:0005524">
    <property type="term" value="F:ATP binding"/>
    <property type="evidence" value="ECO:0007669"/>
    <property type="project" value="UniProtKB-KW"/>
</dbReference>
<evidence type="ECO:0000256" key="8">
    <source>
        <dbReference type="ARBA" id="ARBA00022801"/>
    </source>
</evidence>
<accession>A0A7S0I3E1</accession>
<evidence type="ECO:0000256" key="7">
    <source>
        <dbReference type="ARBA" id="ARBA00022741"/>
    </source>
</evidence>
<dbReference type="GO" id="GO:0071592">
    <property type="term" value="P:nicotinic acid riboside biosynthetic process"/>
    <property type="evidence" value="ECO:0007669"/>
    <property type="project" value="TreeGrafter"/>
</dbReference>
<gene>
    <name evidence="13" type="ORF">HPHI1048_LOCUS24395</name>
</gene>
<dbReference type="GO" id="GO:0000287">
    <property type="term" value="F:magnesium ion binding"/>
    <property type="evidence" value="ECO:0007669"/>
    <property type="project" value="InterPro"/>
</dbReference>
<dbReference type="Pfam" id="PF06437">
    <property type="entry name" value="ISN1"/>
    <property type="match status" value="1"/>
</dbReference>
<dbReference type="GO" id="GO:0006190">
    <property type="term" value="P:inosine salvage"/>
    <property type="evidence" value="ECO:0007669"/>
    <property type="project" value="InterPro"/>
</dbReference>
<reference evidence="13" key="1">
    <citation type="submission" date="2021-01" db="EMBL/GenBank/DDBJ databases">
        <authorList>
            <person name="Corre E."/>
            <person name="Pelletier E."/>
            <person name="Niang G."/>
            <person name="Scheremetjew M."/>
            <person name="Finn R."/>
            <person name="Kale V."/>
            <person name="Holt S."/>
            <person name="Cochrane G."/>
            <person name="Meng A."/>
            <person name="Brown T."/>
            <person name="Cohen L."/>
        </authorList>
    </citation>
    <scope>NUCLEOTIDE SEQUENCE</scope>
    <source>
        <strain evidence="13">CCMP325</strain>
    </source>
</reference>
<dbReference type="EC" id="3.1.3.99" evidence="4"/>
<dbReference type="AlphaFoldDB" id="A0A7S0I3E1"/>
<evidence type="ECO:0000313" key="13">
    <source>
        <dbReference type="EMBL" id="CAD8509809.1"/>
    </source>
</evidence>
<evidence type="ECO:0000256" key="1">
    <source>
        <dbReference type="ARBA" id="ARBA00001946"/>
    </source>
</evidence>
<evidence type="ECO:0000256" key="6">
    <source>
        <dbReference type="ARBA" id="ARBA00022723"/>
    </source>
</evidence>
<keyword evidence="9" id="KW-0067">ATP-binding</keyword>
<evidence type="ECO:0000256" key="2">
    <source>
        <dbReference type="ARBA" id="ARBA00005307"/>
    </source>
</evidence>
<evidence type="ECO:0000256" key="10">
    <source>
        <dbReference type="ARBA" id="ARBA00022842"/>
    </source>
</evidence>
<dbReference type="PANTHER" id="PTHR28213">
    <property type="entry name" value="IMP-SPECIFIC 5'-NUCLEOTIDASE 1"/>
    <property type="match status" value="1"/>
</dbReference>
<comment type="catalytic activity">
    <reaction evidence="12">
        <text>IMP + H2O = inosine + phosphate</text>
        <dbReference type="Rhea" id="RHEA:27718"/>
        <dbReference type="ChEBI" id="CHEBI:15377"/>
        <dbReference type="ChEBI" id="CHEBI:17596"/>
        <dbReference type="ChEBI" id="CHEBI:43474"/>
        <dbReference type="ChEBI" id="CHEBI:58053"/>
        <dbReference type="EC" id="3.1.3.99"/>
    </reaction>
</comment>
<dbReference type="GO" id="GO:0008253">
    <property type="term" value="F:5'-nucleotidase activity"/>
    <property type="evidence" value="ECO:0007669"/>
    <property type="project" value="InterPro"/>
</dbReference>
<dbReference type="GO" id="GO:0071590">
    <property type="term" value="P:nicotinamide riboside biosynthetic process"/>
    <property type="evidence" value="ECO:0007669"/>
    <property type="project" value="TreeGrafter"/>
</dbReference>
<dbReference type="EMBL" id="HBEO01035949">
    <property type="protein sequence ID" value="CAD8509809.1"/>
    <property type="molecule type" value="Transcribed_RNA"/>
</dbReference>
<evidence type="ECO:0000256" key="5">
    <source>
        <dbReference type="ARBA" id="ARBA00015544"/>
    </source>
</evidence>
<evidence type="ECO:0000256" key="9">
    <source>
        <dbReference type="ARBA" id="ARBA00022840"/>
    </source>
</evidence>
<name>A0A7S0I3E1_9CRYP</name>
<comment type="cofactor">
    <cofactor evidence="1">
        <name>Mg(2+)</name>
        <dbReference type="ChEBI" id="CHEBI:18420"/>
    </cofactor>
</comment>
<dbReference type="SUPFAM" id="SSF56784">
    <property type="entry name" value="HAD-like"/>
    <property type="match status" value="1"/>
</dbReference>
<organism evidence="13">
    <name type="scientific">Hanusia phi</name>
    <dbReference type="NCBI Taxonomy" id="3032"/>
    <lineage>
        <taxon>Eukaryota</taxon>
        <taxon>Cryptophyceae</taxon>
        <taxon>Pyrenomonadales</taxon>
        <taxon>Geminigeraceae</taxon>
        <taxon>Hanusia</taxon>
    </lineage>
</organism>
<evidence type="ECO:0000256" key="11">
    <source>
        <dbReference type="ARBA" id="ARBA00023080"/>
    </source>
</evidence>
<protein>
    <recommendedName>
        <fullName evidence="5">IMP-specific 5'-nucleotidase 1</fullName>
        <ecNumber evidence="4">3.1.3.99</ecNumber>
    </recommendedName>
</protein>
<evidence type="ECO:0000256" key="4">
    <source>
        <dbReference type="ARBA" id="ARBA00012894"/>
    </source>
</evidence>
<keyword evidence="6" id="KW-0479">Metal-binding</keyword>
<dbReference type="GO" id="GO:0009117">
    <property type="term" value="P:nucleotide metabolic process"/>
    <property type="evidence" value="ECO:0007669"/>
    <property type="project" value="UniProtKB-KW"/>
</dbReference>
<proteinExistence type="inferred from homology"/>
<dbReference type="InterPro" id="IPR036412">
    <property type="entry name" value="HAD-like_sf"/>
</dbReference>
<sequence length="408" mass="46257">MGRLKESDPLFELVLKWILSSEWDMTLTLREALQRCEALIASHIHNPEGSELSRKCPGIGKFFMELPLTRALDYLGQKVAVEQRRYVPPTFSEVRQIFNIAQVYALKSRAKLMTFDADDTLYEHGMDLEPGSWLVDALLTLMETGIYVAVVTAAGYPGKPDRYAARFRGLLERMQEKKTPSSVTRMFFCVGGECNYLFRINDEYTMEQVDSDAFYTDAMKSWKQEDIAKLLDVAEAALKDSCARMRLDVQFLRKARAVGCYPTRAEDRIAYEALEDVALAVQDKLMHYSQGKDVIPFCAFNGNRDVWVDVGDKRYGIEALLHFLNIAGEATCHMGDRFTLTGNDKSSRAVANTVWVTNPSETEEYLELFLRDAGDEKCVRCADSRPKGPKQGTVEWHKAQIIQNNTSA</sequence>
<dbReference type="PANTHER" id="PTHR28213:SF1">
    <property type="entry name" value="IMP-SPECIFIC 5'-NUCLEOTIDASE 1"/>
    <property type="match status" value="1"/>
</dbReference>
<evidence type="ECO:0000256" key="3">
    <source>
        <dbReference type="ARBA" id="ARBA00011881"/>
    </source>
</evidence>
<keyword evidence="7" id="KW-0547">Nucleotide-binding</keyword>
<keyword evidence="11" id="KW-0546">Nucleotide metabolism</keyword>
<comment type="subunit">
    <text evidence="3">Homotetramer.</text>
</comment>
<keyword evidence="10" id="KW-0460">Magnesium</keyword>
<keyword evidence="8" id="KW-0378">Hydrolase</keyword>
<evidence type="ECO:0000256" key="12">
    <source>
        <dbReference type="ARBA" id="ARBA00047413"/>
    </source>
</evidence>